<evidence type="ECO:0000313" key="3">
    <source>
        <dbReference type="WBParaSite" id="HPLM_0000511801-mRNA-1"/>
    </source>
</evidence>
<organism evidence="3">
    <name type="scientific">Haemonchus placei</name>
    <name type="common">Barber's pole worm</name>
    <dbReference type="NCBI Taxonomy" id="6290"/>
    <lineage>
        <taxon>Eukaryota</taxon>
        <taxon>Metazoa</taxon>
        <taxon>Ecdysozoa</taxon>
        <taxon>Nematoda</taxon>
        <taxon>Chromadorea</taxon>
        <taxon>Rhabditida</taxon>
        <taxon>Rhabditina</taxon>
        <taxon>Rhabditomorpha</taxon>
        <taxon>Strongyloidea</taxon>
        <taxon>Trichostrongylidae</taxon>
        <taxon>Haemonchus</taxon>
    </lineage>
</organism>
<dbReference type="WBParaSite" id="HPLM_0000511801-mRNA-1">
    <property type="protein sequence ID" value="HPLM_0000511801-mRNA-1"/>
    <property type="gene ID" value="HPLM_0000511801"/>
</dbReference>
<dbReference type="Proteomes" id="UP000268014">
    <property type="component" value="Unassembled WGS sequence"/>
</dbReference>
<evidence type="ECO:0000313" key="1">
    <source>
        <dbReference type="EMBL" id="VDO24929.1"/>
    </source>
</evidence>
<dbReference type="EMBL" id="UZAF01016291">
    <property type="protein sequence ID" value="VDO24929.1"/>
    <property type="molecule type" value="Genomic_DNA"/>
</dbReference>
<protein>
    <submittedName>
        <fullName evidence="3">Secreted protein</fullName>
    </submittedName>
</protein>
<name>A0A0N4W595_HAEPC</name>
<reference evidence="3" key="1">
    <citation type="submission" date="2017-02" db="UniProtKB">
        <authorList>
            <consortium name="WormBaseParasite"/>
        </authorList>
    </citation>
    <scope>IDENTIFICATION</scope>
</reference>
<proteinExistence type="predicted"/>
<accession>A0A0N4W595</accession>
<gene>
    <name evidence="1" type="ORF">HPLM_LOCUS5110</name>
</gene>
<dbReference type="AlphaFoldDB" id="A0A0N4W595"/>
<keyword evidence="2" id="KW-1185">Reference proteome</keyword>
<evidence type="ECO:0000313" key="2">
    <source>
        <dbReference type="Proteomes" id="UP000268014"/>
    </source>
</evidence>
<reference evidence="1 2" key="2">
    <citation type="submission" date="2018-11" db="EMBL/GenBank/DDBJ databases">
        <authorList>
            <consortium name="Pathogen Informatics"/>
        </authorList>
    </citation>
    <scope>NUCLEOTIDE SEQUENCE [LARGE SCALE GENOMIC DNA]</scope>
    <source>
        <strain evidence="1 2">MHpl1</strain>
    </source>
</reference>
<sequence>MRRCGSVCWRKSKASMLCAYPCAGGGPDSAEMQVHEGRKGERDGVEVRSPHTGKSAHWQLCAFVTVTAARLMVLPTRR</sequence>